<gene>
    <name evidence="1" type="ORF">MNBD_GAMMA19-1450</name>
</gene>
<reference evidence="1" key="1">
    <citation type="submission" date="2018-06" db="EMBL/GenBank/DDBJ databases">
        <authorList>
            <person name="Zhirakovskaya E."/>
        </authorList>
    </citation>
    <scope>NUCLEOTIDE SEQUENCE</scope>
</reference>
<sequence length="39" mass="4428">VDMQQVREAIKSAESLHPGLRRFIKVEGDTIFDRIATAE</sequence>
<accession>A0A3B1B0C4</accession>
<evidence type="ECO:0000313" key="1">
    <source>
        <dbReference type="EMBL" id="VAX04898.1"/>
    </source>
</evidence>
<protein>
    <submittedName>
        <fullName evidence="1">Uncharacterized protein</fullName>
    </submittedName>
</protein>
<organism evidence="1">
    <name type="scientific">hydrothermal vent metagenome</name>
    <dbReference type="NCBI Taxonomy" id="652676"/>
    <lineage>
        <taxon>unclassified sequences</taxon>
        <taxon>metagenomes</taxon>
        <taxon>ecological metagenomes</taxon>
    </lineage>
</organism>
<proteinExistence type="predicted"/>
<name>A0A3B1B0C4_9ZZZZ</name>
<feature type="non-terminal residue" evidence="1">
    <location>
        <position position="1"/>
    </location>
</feature>
<dbReference type="EMBL" id="UOFV01000504">
    <property type="protein sequence ID" value="VAX04898.1"/>
    <property type="molecule type" value="Genomic_DNA"/>
</dbReference>
<dbReference type="AlphaFoldDB" id="A0A3B1B0C4"/>